<name>A0A239P8E2_9ACTN</name>
<dbReference type="InterPro" id="IPR050493">
    <property type="entry name" value="FAD-dep_Monooxygenase_BioMet"/>
</dbReference>
<evidence type="ECO:0000256" key="2">
    <source>
        <dbReference type="ARBA" id="ARBA00023033"/>
    </source>
</evidence>
<dbReference type="PRINTS" id="PR00420">
    <property type="entry name" value="RNGMNOXGNASE"/>
</dbReference>
<dbReference type="PANTHER" id="PTHR13789">
    <property type="entry name" value="MONOOXYGENASE"/>
    <property type="match status" value="1"/>
</dbReference>
<dbReference type="InterPro" id="IPR036188">
    <property type="entry name" value="FAD/NAD-bd_sf"/>
</dbReference>
<dbReference type="EMBL" id="FZOR01000076">
    <property type="protein sequence ID" value="SNT62669.1"/>
    <property type="molecule type" value="Genomic_DNA"/>
</dbReference>
<keyword evidence="2" id="KW-0503">Monooxygenase</keyword>
<evidence type="ECO:0000259" key="3">
    <source>
        <dbReference type="Pfam" id="PF01494"/>
    </source>
</evidence>
<dbReference type="Gene3D" id="3.50.50.60">
    <property type="entry name" value="FAD/NAD(P)-binding domain"/>
    <property type="match status" value="1"/>
</dbReference>
<gene>
    <name evidence="4" type="ORF">SAMN05443665_10763</name>
</gene>
<dbReference type="Proteomes" id="UP000198318">
    <property type="component" value="Unassembled WGS sequence"/>
</dbReference>
<proteinExistence type="predicted"/>
<dbReference type="OrthoDB" id="9782160at2"/>
<dbReference type="AlphaFoldDB" id="A0A239P8E2"/>
<keyword evidence="5" id="KW-1185">Reference proteome</keyword>
<reference evidence="4 5" key="1">
    <citation type="submission" date="2017-06" db="EMBL/GenBank/DDBJ databases">
        <authorList>
            <person name="Kim H.J."/>
            <person name="Triplett B.A."/>
        </authorList>
    </citation>
    <scope>NUCLEOTIDE SEQUENCE [LARGE SCALE GENOMIC DNA]</scope>
    <source>
        <strain evidence="4 5">DSM 44715</strain>
    </source>
</reference>
<dbReference type="InterPro" id="IPR002938">
    <property type="entry name" value="FAD-bd"/>
</dbReference>
<dbReference type="GO" id="GO:0071949">
    <property type="term" value="F:FAD binding"/>
    <property type="evidence" value="ECO:0007669"/>
    <property type="project" value="InterPro"/>
</dbReference>
<evidence type="ECO:0000313" key="5">
    <source>
        <dbReference type="Proteomes" id="UP000198318"/>
    </source>
</evidence>
<dbReference type="PANTHER" id="PTHR13789:SF309">
    <property type="entry name" value="PUTATIVE (AFU_ORTHOLOGUE AFUA_6G14510)-RELATED"/>
    <property type="match status" value="1"/>
</dbReference>
<dbReference type="GO" id="GO:0004497">
    <property type="term" value="F:monooxygenase activity"/>
    <property type="evidence" value="ECO:0007669"/>
    <property type="project" value="UniProtKB-KW"/>
</dbReference>
<dbReference type="RefSeq" id="WP_089331146.1">
    <property type="nucleotide sequence ID" value="NZ_FZOR01000076.1"/>
</dbReference>
<evidence type="ECO:0000313" key="4">
    <source>
        <dbReference type="EMBL" id="SNT62669.1"/>
    </source>
</evidence>
<sequence>MGEQRTAVVVGGGIGGLATAIALSGRGWRVEVLERAPEFGEVGAGLSVWPNGVRALDAIGIGEQVRSRAMIETGAGFRDWSGKWLSRTDIGEVNRRYGPLVMIHRARLLEILREAASGATLRAGVTVQRVQAAGRQVEVMHDTGVARADLVVGADGINSAVRRSLWPRSPQPRYAGYTAWRLLVDPGATLGEGGESWGRGERVGLAPLPDGQIYMFATANASAGEHGPDGELAELRRRFAGWHDPIPALLQRADEDAVMRHDLYELPPLETFVSGRTALLGDAAHAMTPNLGQGACQALEDAVTLAALLDRHPTVEAALDAYDRDRRPRSQMIARRSHRIGAIAQWSHRPAAALRNRIMGLTPPSAMLRSLAPVLGWRPPT</sequence>
<accession>A0A239P8E2</accession>
<organism evidence="4 5">
    <name type="scientific">Actinomadura meyerae</name>
    <dbReference type="NCBI Taxonomy" id="240840"/>
    <lineage>
        <taxon>Bacteria</taxon>
        <taxon>Bacillati</taxon>
        <taxon>Actinomycetota</taxon>
        <taxon>Actinomycetes</taxon>
        <taxon>Streptosporangiales</taxon>
        <taxon>Thermomonosporaceae</taxon>
        <taxon>Actinomadura</taxon>
    </lineage>
</organism>
<feature type="domain" description="FAD-binding" evidence="3">
    <location>
        <begin position="7"/>
        <end position="336"/>
    </location>
</feature>
<keyword evidence="1" id="KW-0560">Oxidoreductase</keyword>
<evidence type="ECO:0000256" key="1">
    <source>
        <dbReference type="ARBA" id="ARBA00023002"/>
    </source>
</evidence>
<dbReference type="SUPFAM" id="SSF51905">
    <property type="entry name" value="FAD/NAD(P)-binding domain"/>
    <property type="match status" value="1"/>
</dbReference>
<protein>
    <submittedName>
        <fullName evidence="4">2-polyprenyl-6-methoxyphenol hydroxylase</fullName>
    </submittedName>
</protein>
<dbReference type="Pfam" id="PF01494">
    <property type="entry name" value="FAD_binding_3"/>
    <property type="match status" value="1"/>
</dbReference>